<accession>A0A8J6EPG7</accession>
<evidence type="ECO:0000256" key="3">
    <source>
        <dbReference type="ARBA" id="ARBA00022723"/>
    </source>
</evidence>
<feature type="domain" description="EF-hand" evidence="10">
    <location>
        <begin position="102"/>
        <end position="137"/>
    </location>
</feature>
<keyword evidence="3" id="KW-0479">Metal-binding</keyword>
<dbReference type="Pfam" id="PF13499">
    <property type="entry name" value="EF-hand_7"/>
    <property type="match status" value="1"/>
</dbReference>
<dbReference type="InterPro" id="IPR052266">
    <property type="entry name" value="Miro-EF-hand_domain"/>
</dbReference>
<proteinExistence type="predicted"/>
<evidence type="ECO:0000313" key="11">
    <source>
        <dbReference type="EMBL" id="KAG9473142.1"/>
    </source>
</evidence>
<feature type="region of interest" description="Disordered" evidence="9">
    <location>
        <begin position="1"/>
        <end position="30"/>
    </location>
</feature>
<keyword evidence="6" id="KW-0472">Membrane</keyword>
<evidence type="ECO:0000256" key="8">
    <source>
        <dbReference type="ARBA" id="ARBA00069151"/>
    </source>
</evidence>
<evidence type="ECO:0000256" key="7">
    <source>
        <dbReference type="ARBA" id="ARBA00023273"/>
    </source>
</evidence>
<feature type="region of interest" description="Disordered" evidence="9">
    <location>
        <begin position="188"/>
        <end position="237"/>
    </location>
</feature>
<dbReference type="SMART" id="SM00054">
    <property type="entry name" value="EFh"/>
    <property type="match status" value="3"/>
</dbReference>
<organism evidence="11 12">
    <name type="scientific">Eleutherodactylus coqui</name>
    <name type="common">Puerto Rican coqui</name>
    <dbReference type="NCBI Taxonomy" id="57060"/>
    <lineage>
        <taxon>Eukaryota</taxon>
        <taxon>Metazoa</taxon>
        <taxon>Chordata</taxon>
        <taxon>Craniata</taxon>
        <taxon>Vertebrata</taxon>
        <taxon>Euteleostomi</taxon>
        <taxon>Amphibia</taxon>
        <taxon>Batrachia</taxon>
        <taxon>Anura</taxon>
        <taxon>Neobatrachia</taxon>
        <taxon>Hyloidea</taxon>
        <taxon>Eleutherodactylidae</taxon>
        <taxon>Eleutherodactylinae</taxon>
        <taxon>Eleutherodactylus</taxon>
        <taxon>Eleutherodactylus</taxon>
    </lineage>
</organism>
<comment type="caution">
    <text evidence="11">The sequence shown here is derived from an EMBL/GenBank/DDBJ whole genome shotgun (WGS) entry which is preliminary data.</text>
</comment>
<evidence type="ECO:0000313" key="12">
    <source>
        <dbReference type="Proteomes" id="UP000770717"/>
    </source>
</evidence>
<dbReference type="PROSITE" id="PS50222">
    <property type="entry name" value="EF_HAND_2"/>
    <property type="match status" value="1"/>
</dbReference>
<evidence type="ECO:0000256" key="9">
    <source>
        <dbReference type="SAM" id="MobiDB-lite"/>
    </source>
</evidence>
<dbReference type="EMBL" id="WNTK01000024">
    <property type="protein sequence ID" value="KAG9473142.1"/>
    <property type="molecule type" value="Genomic_DNA"/>
</dbReference>
<keyword evidence="5" id="KW-0106">Calcium</keyword>
<dbReference type="Proteomes" id="UP000770717">
    <property type="component" value="Unassembled WGS sequence"/>
</dbReference>
<evidence type="ECO:0000256" key="4">
    <source>
        <dbReference type="ARBA" id="ARBA00022737"/>
    </source>
</evidence>
<dbReference type="GO" id="GO:0060170">
    <property type="term" value="C:ciliary membrane"/>
    <property type="evidence" value="ECO:0007669"/>
    <property type="project" value="UniProtKB-SubCell"/>
</dbReference>
<protein>
    <recommendedName>
        <fullName evidence="8">EF-hand calcium-binding domain-containing protein 7</fullName>
    </recommendedName>
</protein>
<reference evidence="11" key="1">
    <citation type="thesis" date="2020" institute="ProQuest LLC" country="789 East Eisenhower Parkway, Ann Arbor, MI, USA">
        <title>Comparative Genomics and Chromosome Evolution.</title>
        <authorList>
            <person name="Mudd A.B."/>
        </authorList>
    </citation>
    <scope>NUCLEOTIDE SEQUENCE</scope>
    <source>
        <strain evidence="11">HN-11 Male</strain>
        <tissue evidence="11">Kidney and liver</tissue>
    </source>
</reference>
<dbReference type="EMBL" id="WNTK01000024">
    <property type="protein sequence ID" value="KAG9473141.1"/>
    <property type="molecule type" value="Genomic_DNA"/>
</dbReference>
<dbReference type="PROSITE" id="PS00018">
    <property type="entry name" value="EF_HAND_1"/>
    <property type="match status" value="1"/>
</dbReference>
<sequence>MAGPHGSTTSLSNKLYTSDEQSEAQKLQPNDEESFYTSCRAAYLTVLKSSLDNITDRQQLCLVLQRAGRNPSNKTLSKYWTAKTKELNFDDFCAIAKREKPAAKAEILKAFQKLDPANKGYILHDDFTKIFTTKGEKMSAEEVSAVLRLADVNSSSKLDYNKFCDTFFSTCDQCAKIAVKKLEADSRTKRQQFGSQVEESPERSASPRNHKISDGNTIARKAESKSRPPSSQNYRGTASTVINMAPLKNCRQVEPSDLQAWHCTRSKGCFFLEENSIASHHYRLQLTLKSTVYLTIKPLNLSRAEGISSPWSSVDTALYVLKESDGRGEPQLVSFTELRNKESYVWKGELGSGSYTLLPFTTGCRLRKNKKPVTKEARLVYRDDNQDLQLTAEFRSALSDVFDIIDLDGNGFLSLEEYNFFELRSSGEKCDDDAWEVCKGLPRVPGFLSIVIRCLSRPLGERRFTWLAAPLLHS</sequence>
<dbReference type="SUPFAM" id="SSF47473">
    <property type="entry name" value="EF-hand"/>
    <property type="match status" value="2"/>
</dbReference>
<feature type="compositionally biased region" description="Polar residues" evidence="9">
    <location>
        <begin position="1"/>
        <end position="28"/>
    </location>
</feature>
<evidence type="ECO:0000256" key="5">
    <source>
        <dbReference type="ARBA" id="ARBA00022837"/>
    </source>
</evidence>
<dbReference type="InterPro" id="IPR011992">
    <property type="entry name" value="EF-hand-dom_pair"/>
</dbReference>
<dbReference type="FunFam" id="1.10.238.10:FF:000193">
    <property type="entry name" value="EF-hand calcium-binding domain-containing protein 7"/>
    <property type="match status" value="1"/>
</dbReference>
<dbReference type="InterPro" id="IPR002048">
    <property type="entry name" value="EF_hand_dom"/>
</dbReference>
<dbReference type="GO" id="GO:0098797">
    <property type="term" value="C:plasma membrane protein complex"/>
    <property type="evidence" value="ECO:0007669"/>
    <property type="project" value="TreeGrafter"/>
</dbReference>
<dbReference type="GO" id="GO:0005509">
    <property type="term" value="F:calcium ion binding"/>
    <property type="evidence" value="ECO:0007669"/>
    <property type="project" value="InterPro"/>
</dbReference>
<feature type="compositionally biased region" description="Polar residues" evidence="9">
    <location>
        <begin position="227"/>
        <end position="237"/>
    </location>
</feature>
<dbReference type="GO" id="GO:1903569">
    <property type="term" value="P:positive regulation of protein localization to ciliary membrane"/>
    <property type="evidence" value="ECO:0007669"/>
    <property type="project" value="TreeGrafter"/>
</dbReference>
<keyword evidence="2" id="KW-1003">Cell membrane</keyword>
<gene>
    <name evidence="11" type="ORF">GDO78_014003</name>
</gene>
<dbReference type="InterPro" id="IPR018247">
    <property type="entry name" value="EF_Hand_1_Ca_BS"/>
</dbReference>
<dbReference type="OrthoDB" id="26525at2759"/>
<evidence type="ECO:0000256" key="6">
    <source>
        <dbReference type="ARBA" id="ARBA00023136"/>
    </source>
</evidence>
<keyword evidence="7" id="KW-0966">Cell projection</keyword>
<evidence type="ECO:0000259" key="10">
    <source>
        <dbReference type="PROSITE" id="PS50222"/>
    </source>
</evidence>
<comment type="subcellular location">
    <subcellularLocation>
        <location evidence="1">Cell projection</location>
        <location evidence="1">Cilium membrane</location>
        <topology evidence="1">Peripheral membrane protein</topology>
        <orientation evidence="1">Cytoplasmic side</orientation>
    </subcellularLocation>
</comment>
<evidence type="ECO:0000256" key="1">
    <source>
        <dbReference type="ARBA" id="ARBA00004522"/>
    </source>
</evidence>
<dbReference type="PANTHER" id="PTHR46819">
    <property type="entry name" value="EF-HAND CALCIUM-BINDING DOMAIN-CONTAINING PROTEIN 7"/>
    <property type="match status" value="1"/>
</dbReference>
<dbReference type="AlphaFoldDB" id="A0A8J6EPG7"/>
<keyword evidence="4" id="KW-0677">Repeat</keyword>
<dbReference type="PANTHER" id="PTHR46819:SF1">
    <property type="entry name" value="EF-HAND CALCIUM-BINDING DOMAIN-CONTAINING PROTEIN 7"/>
    <property type="match status" value="1"/>
</dbReference>
<dbReference type="Gene3D" id="1.10.238.10">
    <property type="entry name" value="EF-hand"/>
    <property type="match status" value="2"/>
</dbReference>
<evidence type="ECO:0000256" key="2">
    <source>
        <dbReference type="ARBA" id="ARBA00022475"/>
    </source>
</evidence>
<keyword evidence="12" id="KW-1185">Reference proteome</keyword>
<name>A0A8J6EPG7_ELECQ</name>